<name>A0A978VYF5_ZIZJJ</name>
<comment type="caution">
    <text evidence="4">The sequence shown here is derived from an EMBL/GenBank/DDBJ whole genome shotgun (WGS) entry which is preliminary data.</text>
</comment>
<evidence type="ECO:0000313" key="4">
    <source>
        <dbReference type="EMBL" id="KAH7544739.1"/>
    </source>
</evidence>
<dbReference type="InterPro" id="IPR011344">
    <property type="entry name" value="ssDNA-bd"/>
</dbReference>
<reference evidence="4" key="1">
    <citation type="journal article" date="2021" name="Front. Plant Sci.">
        <title>Chromosome-Scale Genome Assembly for Chinese Sour Jujube and Insights Into Its Genome Evolution and Domestication Signature.</title>
        <authorList>
            <person name="Shen L.-Y."/>
            <person name="Luo H."/>
            <person name="Wang X.-L."/>
            <person name="Wang X.-M."/>
            <person name="Qiu X.-J."/>
            <person name="Liu H."/>
            <person name="Zhou S.-S."/>
            <person name="Jia K.-H."/>
            <person name="Nie S."/>
            <person name="Bao Y.-T."/>
            <person name="Zhang R.-G."/>
            <person name="Yun Q.-Z."/>
            <person name="Chai Y.-H."/>
            <person name="Lu J.-Y."/>
            <person name="Li Y."/>
            <person name="Zhao S.-W."/>
            <person name="Mao J.-F."/>
            <person name="Jia S.-G."/>
            <person name="Mao Y.-M."/>
        </authorList>
    </citation>
    <scope>NUCLEOTIDE SEQUENCE</scope>
    <source>
        <strain evidence="4">AT0</strain>
        <tissue evidence="4">Leaf</tissue>
    </source>
</reference>
<dbReference type="GO" id="GO:0003697">
    <property type="term" value="F:single-stranded DNA binding"/>
    <property type="evidence" value="ECO:0007669"/>
    <property type="project" value="InterPro"/>
</dbReference>
<dbReference type="PANTHER" id="PTHR10302:SF23">
    <property type="entry name" value="PROTEIN OSB4, CHLOROPLASTIC"/>
    <property type="match status" value="1"/>
</dbReference>
<dbReference type="PANTHER" id="PTHR10302">
    <property type="entry name" value="SINGLE-STRANDED DNA-BINDING PROTEIN"/>
    <property type="match status" value="1"/>
</dbReference>
<dbReference type="Gene3D" id="2.40.50.140">
    <property type="entry name" value="Nucleic acid-binding proteins"/>
    <property type="match status" value="1"/>
</dbReference>
<feature type="region of interest" description="Disordered" evidence="3">
    <location>
        <begin position="381"/>
        <end position="404"/>
    </location>
</feature>
<dbReference type="Proteomes" id="UP000813462">
    <property type="component" value="Unassembled WGS sequence"/>
</dbReference>
<feature type="region of interest" description="Disordered" evidence="3">
    <location>
        <begin position="31"/>
        <end position="76"/>
    </location>
</feature>
<dbReference type="GO" id="GO:0006264">
    <property type="term" value="P:mitochondrial DNA replication"/>
    <property type="evidence" value="ECO:0007669"/>
    <property type="project" value="TreeGrafter"/>
</dbReference>
<evidence type="ECO:0008006" key="6">
    <source>
        <dbReference type="Google" id="ProtNLM"/>
    </source>
</evidence>
<dbReference type="InterPro" id="IPR000424">
    <property type="entry name" value="Primosome_PriB/ssb"/>
</dbReference>
<evidence type="ECO:0000256" key="2">
    <source>
        <dbReference type="PROSITE-ProRule" id="PRU00252"/>
    </source>
</evidence>
<feature type="compositionally biased region" description="Polar residues" evidence="3">
    <location>
        <begin position="57"/>
        <end position="66"/>
    </location>
</feature>
<protein>
    <recommendedName>
        <fullName evidence="6">Protein OSB2, chloroplastic-like</fullName>
    </recommendedName>
</protein>
<sequence>MNTLCRSVAQRAFAKERLPSLQSYHHYYSTAAAKPRSRATKTMTSQRSPPPPPSPPEQTTYTLSSPSRGAKAAQSSASSFLSSSEVILKRPSEIPFQAKVANSVQLIGYIPKPVHFQTTHDGKPWASTTITTQRPSSTSTDSALCAEQRFDRESPFCRTALDWACKTVLVMIPIIFEGDLAHIAACHVKENDYVYITGQLSKHHLWRNANQGEASVQVMVQNLNFVEASSPMVKDSVHNIEEEVTSCDSDSGKEDGDTALSPWRDLLDNPKEWSDYRSKKRDGLVKPKYPDFKRKDGSQAIWLNTAPKWVLSKLEGLEFGNQIKNSKGTKQSKDVLWKDLVDNPDKWWDNRQDKFKESQPDFKHKENGEVLWLNSSPAWALSKLPPPRPPRKAVATGKRETLPS</sequence>
<dbReference type="PROSITE" id="PS50935">
    <property type="entry name" value="SSB"/>
    <property type="match status" value="1"/>
</dbReference>
<dbReference type="AlphaFoldDB" id="A0A978VYF5"/>
<feature type="region of interest" description="Disordered" evidence="3">
    <location>
        <begin position="120"/>
        <end position="139"/>
    </location>
</feature>
<evidence type="ECO:0000313" key="5">
    <source>
        <dbReference type="Proteomes" id="UP000813462"/>
    </source>
</evidence>
<gene>
    <name evidence="4" type="ORF">FEM48_Zijuj01G0018200</name>
</gene>
<keyword evidence="1 2" id="KW-0238">DNA-binding</keyword>
<accession>A0A978VYF5</accession>
<dbReference type="InterPro" id="IPR012340">
    <property type="entry name" value="NA-bd_OB-fold"/>
</dbReference>
<dbReference type="GO" id="GO:0042645">
    <property type="term" value="C:mitochondrial nucleoid"/>
    <property type="evidence" value="ECO:0007669"/>
    <property type="project" value="TreeGrafter"/>
</dbReference>
<organism evidence="4 5">
    <name type="scientific">Ziziphus jujuba var. spinosa</name>
    <dbReference type="NCBI Taxonomy" id="714518"/>
    <lineage>
        <taxon>Eukaryota</taxon>
        <taxon>Viridiplantae</taxon>
        <taxon>Streptophyta</taxon>
        <taxon>Embryophyta</taxon>
        <taxon>Tracheophyta</taxon>
        <taxon>Spermatophyta</taxon>
        <taxon>Magnoliopsida</taxon>
        <taxon>eudicotyledons</taxon>
        <taxon>Gunneridae</taxon>
        <taxon>Pentapetalae</taxon>
        <taxon>rosids</taxon>
        <taxon>fabids</taxon>
        <taxon>Rosales</taxon>
        <taxon>Rhamnaceae</taxon>
        <taxon>Paliureae</taxon>
        <taxon>Ziziphus</taxon>
    </lineage>
</organism>
<feature type="compositionally biased region" description="Low complexity" evidence="3">
    <location>
        <begin position="67"/>
        <end position="76"/>
    </location>
</feature>
<dbReference type="EMBL" id="JAEACU010000001">
    <property type="protein sequence ID" value="KAH7544739.1"/>
    <property type="molecule type" value="Genomic_DNA"/>
</dbReference>
<evidence type="ECO:0000256" key="3">
    <source>
        <dbReference type="SAM" id="MobiDB-lite"/>
    </source>
</evidence>
<evidence type="ECO:0000256" key="1">
    <source>
        <dbReference type="ARBA" id="ARBA00023125"/>
    </source>
</evidence>
<proteinExistence type="predicted"/>
<feature type="compositionally biased region" description="Polar residues" evidence="3">
    <location>
        <begin position="126"/>
        <end position="139"/>
    </location>
</feature>
<dbReference type="SUPFAM" id="SSF50249">
    <property type="entry name" value="Nucleic acid-binding proteins"/>
    <property type="match status" value="1"/>
</dbReference>